<dbReference type="EMBL" id="JAMTCO010000003">
    <property type="protein sequence ID" value="MCP2268882.1"/>
    <property type="molecule type" value="Genomic_DNA"/>
</dbReference>
<protein>
    <recommendedName>
        <fullName evidence="4">Type VII secretion protein EccB</fullName>
    </recommendedName>
</protein>
<name>A0ABT1I8G7_9PSEU</name>
<comment type="caution">
    <text evidence="2">The sequence shown here is derived from an EMBL/GenBank/DDBJ whole genome shotgun (WGS) entry which is preliminary data.</text>
</comment>
<feature type="transmembrane region" description="Helical" evidence="1">
    <location>
        <begin position="40"/>
        <end position="58"/>
    </location>
</feature>
<keyword evidence="1" id="KW-0472">Membrane</keyword>
<evidence type="ECO:0008006" key="4">
    <source>
        <dbReference type="Google" id="ProtNLM"/>
    </source>
</evidence>
<keyword evidence="1" id="KW-0812">Transmembrane</keyword>
<keyword evidence="1" id="KW-1133">Transmembrane helix</keyword>
<organism evidence="2 3">
    <name type="scientific">Actinokineospora diospyrosa</name>
    <dbReference type="NCBI Taxonomy" id="103728"/>
    <lineage>
        <taxon>Bacteria</taxon>
        <taxon>Bacillati</taxon>
        <taxon>Actinomycetota</taxon>
        <taxon>Actinomycetes</taxon>
        <taxon>Pseudonocardiales</taxon>
        <taxon>Pseudonocardiaceae</taxon>
        <taxon>Actinokineospora</taxon>
    </lineage>
</organism>
<keyword evidence="3" id="KW-1185">Reference proteome</keyword>
<proteinExistence type="predicted"/>
<evidence type="ECO:0000313" key="3">
    <source>
        <dbReference type="Proteomes" id="UP001205185"/>
    </source>
</evidence>
<evidence type="ECO:0000313" key="2">
    <source>
        <dbReference type="EMBL" id="MCP2268882.1"/>
    </source>
</evidence>
<sequence>MDTTDLARALRAATDGLGTRPGFTADVLRGGKRRRVRKRVLLAGATAVVIAAAGTAVVELNGHDDAAPQITTATNQMLTAPTRGDLATDHAYLDAAVAAFDKGMPNEPDKARVGRPRVYWAGTTDAGKVAVVVQVVEPDDGVEYHPDGRVVDMRAVQRSVVGLLVGTKPVLVNSFPQPYSTPPRGFAFIYGPHNRDIIAMGADNLSVSPGWTYITATGKPGRLWTPMVERKGVWLGQAADRTPPEEIRVVTGDPAKAGYDQTLTTLPSTRWSLGTDRQAKPVPENVLRTKPTDIYRVGGSTARPLGDNIHETLTAEGLLDPLAGVSPTGAQFVVDRPTGGSVVAVEVVTTFIMSHLFLAERDAAGTITRWTSCDPVHRDGGGLVGTCVLPGESGYFAVAPGMKLSYQTQTGDTLSGWIDAGTDAAVFPPNATAVQLLTPEGRSEVHSLLRQ</sequence>
<dbReference type="Proteomes" id="UP001205185">
    <property type="component" value="Unassembled WGS sequence"/>
</dbReference>
<dbReference type="RefSeq" id="WP_253885841.1">
    <property type="nucleotide sequence ID" value="NZ_BAAAVB010000001.1"/>
</dbReference>
<reference evidence="2 3" key="1">
    <citation type="submission" date="2022-06" db="EMBL/GenBank/DDBJ databases">
        <title>Genomic Encyclopedia of Archaeal and Bacterial Type Strains, Phase II (KMG-II): from individual species to whole genera.</title>
        <authorList>
            <person name="Goeker M."/>
        </authorList>
    </citation>
    <scope>NUCLEOTIDE SEQUENCE [LARGE SCALE GENOMIC DNA]</scope>
    <source>
        <strain evidence="2 3">DSM 44255</strain>
    </source>
</reference>
<evidence type="ECO:0000256" key="1">
    <source>
        <dbReference type="SAM" id="Phobius"/>
    </source>
</evidence>
<accession>A0ABT1I8G7</accession>
<gene>
    <name evidence="2" type="ORF">LV75_001369</name>
</gene>